<evidence type="ECO:0000313" key="3">
    <source>
        <dbReference type="Proteomes" id="UP000265703"/>
    </source>
</evidence>
<accession>A0A397T699</accession>
<dbReference type="Pfam" id="PF07714">
    <property type="entry name" value="PK_Tyr_Ser-Thr"/>
    <property type="match status" value="1"/>
</dbReference>
<evidence type="ECO:0000313" key="2">
    <source>
        <dbReference type="EMBL" id="RIA90641.1"/>
    </source>
</evidence>
<sequence length="315" mass="37563">MNELYLKPRVTVGPDTNEFGLCLDCNQQNTHYDWCKNCNSKRFQRDFNKWTSGNELIDKFIQDVQLKARSWREVLEWISYYRLRNIQFLAQGGFSIVYKAIWLYGYIQGWNSEKQLWERYLDELEDETYENPSQENFQPTLNENENEKTESLSALHKCNLVHGGFHNGNLLLLDHNFAYISDFGLSKPSNKPCNNSNEIYEVIPYIAPEVLRGKPYTKASDIYSFGIVMWEITSDQKIVKVQKIFEDKIIQMIFENTEAEYVELMKKCWDPDPNKRNKRPTAEDLVEFFSEMQKKIDINKVNEFNYYEKFRRIFL</sequence>
<dbReference type="AlphaFoldDB" id="A0A397T699"/>
<proteinExistence type="predicted"/>
<dbReference type="InterPro" id="IPR001245">
    <property type="entry name" value="Ser-Thr/Tyr_kinase_cat_dom"/>
</dbReference>
<dbReference type="PROSITE" id="PS50011">
    <property type="entry name" value="PROTEIN_KINASE_DOM"/>
    <property type="match status" value="1"/>
</dbReference>
<comment type="caution">
    <text evidence="2">The sequence shown here is derived from an EMBL/GenBank/DDBJ whole genome shotgun (WGS) entry which is preliminary data.</text>
</comment>
<keyword evidence="3" id="KW-1185">Reference proteome</keyword>
<dbReference type="GO" id="GO:0004672">
    <property type="term" value="F:protein kinase activity"/>
    <property type="evidence" value="ECO:0007669"/>
    <property type="project" value="InterPro"/>
</dbReference>
<feature type="domain" description="Protein kinase" evidence="1">
    <location>
        <begin position="1"/>
        <end position="289"/>
    </location>
</feature>
<dbReference type="Gene3D" id="1.10.510.10">
    <property type="entry name" value="Transferase(Phosphotransferase) domain 1"/>
    <property type="match status" value="1"/>
</dbReference>
<keyword evidence="2" id="KW-0418">Kinase</keyword>
<organism evidence="2 3">
    <name type="scientific">Glomus cerebriforme</name>
    <dbReference type="NCBI Taxonomy" id="658196"/>
    <lineage>
        <taxon>Eukaryota</taxon>
        <taxon>Fungi</taxon>
        <taxon>Fungi incertae sedis</taxon>
        <taxon>Mucoromycota</taxon>
        <taxon>Glomeromycotina</taxon>
        <taxon>Glomeromycetes</taxon>
        <taxon>Glomerales</taxon>
        <taxon>Glomeraceae</taxon>
        <taxon>Glomus</taxon>
    </lineage>
</organism>
<protein>
    <submittedName>
        <fullName evidence="2">Kinase-like domain-containing protein</fullName>
    </submittedName>
</protein>
<dbReference type="PANTHER" id="PTHR26392:SF92">
    <property type="entry name" value="PROTEIN KINASE DOMAIN-CONTAINING PROTEIN"/>
    <property type="match status" value="1"/>
</dbReference>
<dbReference type="InterPro" id="IPR011009">
    <property type="entry name" value="Kinase-like_dom_sf"/>
</dbReference>
<dbReference type="InterPro" id="IPR000719">
    <property type="entry name" value="Prot_kinase_dom"/>
</dbReference>
<gene>
    <name evidence="2" type="ORF">C1645_823092</name>
</gene>
<evidence type="ECO:0000259" key="1">
    <source>
        <dbReference type="PROSITE" id="PS50011"/>
    </source>
</evidence>
<name>A0A397T699_9GLOM</name>
<dbReference type="PANTHER" id="PTHR26392">
    <property type="entry name" value="MITOGEN-ACTIVATED PROTEIN KINASE KINASE KINASE 7-RELATED"/>
    <property type="match status" value="1"/>
</dbReference>
<dbReference type="EMBL" id="QKYT01000175">
    <property type="protein sequence ID" value="RIA90641.1"/>
    <property type="molecule type" value="Genomic_DNA"/>
</dbReference>
<keyword evidence="2" id="KW-0808">Transferase</keyword>
<dbReference type="SUPFAM" id="SSF56112">
    <property type="entry name" value="Protein kinase-like (PK-like)"/>
    <property type="match status" value="1"/>
</dbReference>
<dbReference type="Proteomes" id="UP000265703">
    <property type="component" value="Unassembled WGS sequence"/>
</dbReference>
<dbReference type="GO" id="GO:0005524">
    <property type="term" value="F:ATP binding"/>
    <property type="evidence" value="ECO:0007669"/>
    <property type="project" value="InterPro"/>
</dbReference>
<reference evidence="2 3" key="1">
    <citation type="submission" date="2018-06" db="EMBL/GenBank/DDBJ databases">
        <title>Comparative genomics reveals the genomic features of Rhizophagus irregularis, R. cerebriforme, R. diaphanum and Gigaspora rosea, and their symbiotic lifestyle signature.</title>
        <authorList>
            <person name="Morin E."/>
            <person name="San Clemente H."/>
            <person name="Chen E.C.H."/>
            <person name="De La Providencia I."/>
            <person name="Hainaut M."/>
            <person name="Kuo A."/>
            <person name="Kohler A."/>
            <person name="Murat C."/>
            <person name="Tang N."/>
            <person name="Roy S."/>
            <person name="Loubradou J."/>
            <person name="Henrissat B."/>
            <person name="Grigoriev I.V."/>
            <person name="Corradi N."/>
            <person name="Roux C."/>
            <person name="Martin F.M."/>
        </authorList>
    </citation>
    <scope>NUCLEOTIDE SEQUENCE [LARGE SCALE GENOMIC DNA]</scope>
    <source>
        <strain evidence="2 3">DAOM 227022</strain>
    </source>
</reference>